<dbReference type="SUPFAM" id="SSF56112">
    <property type="entry name" value="Protein kinase-like (PK-like)"/>
    <property type="match status" value="1"/>
</dbReference>
<dbReference type="Proteomes" id="UP001062443">
    <property type="component" value="Unassembled WGS sequence"/>
</dbReference>
<dbReference type="Gene3D" id="3.90.1200.10">
    <property type="match status" value="1"/>
</dbReference>
<keyword evidence="1 8" id="KW-0028">Amino-acid biosynthesis</keyword>
<evidence type="ECO:0000313" key="11">
    <source>
        <dbReference type="EMBL" id="GBR45008.1"/>
    </source>
</evidence>
<comment type="pathway">
    <text evidence="8">Amino-acid biosynthesis; L-threonine biosynthesis; L-threonine from L-aspartate: step 4/5.</text>
</comment>
<dbReference type="EMBL" id="BAQB01000005">
    <property type="protein sequence ID" value="GBR45008.1"/>
    <property type="molecule type" value="Genomic_DNA"/>
</dbReference>
<sequence length="319" mass="35297">MAVYTECSEEALKRFLLEYDLGALVSFQGIAEGVENSNFLLNVSSGTYILTLFEKRMKADELPWFLGLMQHLSRAGVVCPLPVDGVDGQALRLLAGRPAVITTFLQGKGLKDLTPDSCHQVGRAMATLHRAGQSYEQQRSNALSAEAWRPLLARCGAFGDSLGMGFGDEVASALEKVIPHWPQRGALPTGQIHADLFPDNVFFQDGGLSGLIDFYFACTDILAYDLAIGLNAWCFEEHEGQVVYRPECAAAFIAGYEQVRPLESAEREALPVLCQGAALRFVLTRLYDWINTPEDALVVRKDPRPYMQRFQQFFKAGHV</sequence>
<evidence type="ECO:0000256" key="2">
    <source>
        <dbReference type="ARBA" id="ARBA00022679"/>
    </source>
</evidence>
<evidence type="ECO:0000256" key="7">
    <source>
        <dbReference type="ARBA" id="ARBA00038240"/>
    </source>
</evidence>
<gene>
    <name evidence="8" type="primary">thrB</name>
    <name evidence="11" type="ORF">AA106556_0619</name>
</gene>
<dbReference type="InterPro" id="IPR005280">
    <property type="entry name" value="Homoserine_kinase_II"/>
</dbReference>
<keyword evidence="3 8" id="KW-0791">Threonine biosynthesis</keyword>
<dbReference type="InterPro" id="IPR011009">
    <property type="entry name" value="Kinase-like_dom_sf"/>
</dbReference>
<evidence type="ECO:0000256" key="8">
    <source>
        <dbReference type="HAMAP-Rule" id="MF_00301"/>
    </source>
</evidence>
<evidence type="ECO:0000256" key="4">
    <source>
        <dbReference type="ARBA" id="ARBA00022741"/>
    </source>
</evidence>
<evidence type="ECO:0000313" key="12">
    <source>
        <dbReference type="Proteomes" id="UP001062443"/>
    </source>
</evidence>
<keyword evidence="4 8" id="KW-0547">Nucleotide-binding</keyword>
<dbReference type="InterPro" id="IPR050249">
    <property type="entry name" value="Pseudomonas-type_ThrB"/>
</dbReference>
<evidence type="ECO:0000259" key="10">
    <source>
        <dbReference type="Pfam" id="PF01636"/>
    </source>
</evidence>
<keyword evidence="5 8" id="KW-0418">Kinase</keyword>
<feature type="domain" description="Aminoglycoside phosphotransferase" evidence="10">
    <location>
        <begin position="27"/>
        <end position="261"/>
    </location>
</feature>
<accession>A0ABQ0QHJ5</accession>
<dbReference type="PANTHER" id="PTHR21064">
    <property type="entry name" value="AMINOGLYCOSIDE PHOSPHOTRANSFERASE DOMAIN-CONTAINING PROTEIN-RELATED"/>
    <property type="match status" value="1"/>
</dbReference>
<organism evidence="11 12">
    <name type="scientific">Neokomagataea tanensis NBRC 106556</name>
    <dbReference type="NCBI Taxonomy" id="1223519"/>
    <lineage>
        <taxon>Bacteria</taxon>
        <taxon>Pseudomonadati</taxon>
        <taxon>Pseudomonadota</taxon>
        <taxon>Alphaproteobacteria</taxon>
        <taxon>Acetobacterales</taxon>
        <taxon>Acetobacteraceae</taxon>
        <taxon>Neokomagataea</taxon>
    </lineage>
</organism>
<evidence type="ECO:0000256" key="5">
    <source>
        <dbReference type="ARBA" id="ARBA00022777"/>
    </source>
</evidence>
<comment type="caution">
    <text evidence="11">The sequence shown here is derived from an EMBL/GenBank/DDBJ whole genome shotgun (WGS) entry which is preliminary data.</text>
</comment>
<evidence type="ECO:0000256" key="3">
    <source>
        <dbReference type="ARBA" id="ARBA00022697"/>
    </source>
</evidence>
<reference evidence="11" key="1">
    <citation type="submission" date="2013-04" db="EMBL/GenBank/DDBJ databases">
        <title>The genome sequencing project of 58 acetic acid bacteria.</title>
        <authorList>
            <person name="Okamoto-Kainuma A."/>
            <person name="Ishikawa M."/>
            <person name="Umino S."/>
            <person name="Koizumi Y."/>
            <person name="Shiwa Y."/>
            <person name="Yoshikawa H."/>
            <person name="Matsutani M."/>
            <person name="Matsushita K."/>
        </authorList>
    </citation>
    <scope>NUCLEOTIDE SEQUENCE</scope>
    <source>
        <strain evidence="11">NBRC 106556</strain>
    </source>
</reference>
<dbReference type="Pfam" id="PF01636">
    <property type="entry name" value="APH"/>
    <property type="match status" value="1"/>
</dbReference>
<dbReference type="NCBIfam" id="NF003558">
    <property type="entry name" value="PRK05231.1"/>
    <property type="match status" value="1"/>
</dbReference>
<evidence type="ECO:0000256" key="9">
    <source>
        <dbReference type="NCBIfam" id="TIGR00938"/>
    </source>
</evidence>
<comment type="similarity">
    <text evidence="7 8">Belongs to the pseudomonas-type ThrB family.</text>
</comment>
<evidence type="ECO:0000256" key="6">
    <source>
        <dbReference type="ARBA" id="ARBA00022840"/>
    </source>
</evidence>
<dbReference type="CDD" id="cd05153">
    <property type="entry name" value="HomoserineK_II"/>
    <property type="match status" value="1"/>
</dbReference>
<keyword evidence="12" id="KW-1185">Reference proteome</keyword>
<dbReference type="RefSeq" id="WP_068168803.1">
    <property type="nucleotide sequence ID" value="NZ_BAQB01000005.1"/>
</dbReference>
<protein>
    <recommendedName>
        <fullName evidence="8 9">Homoserine kinase</fullName>
        <shortName evidence="8">HK</shortName>
        <shortName evidence="8">HSK</shortName>
        <ecNumber evidence="8 9">2.7.1.39</ecNumber>
    </recommendedName>
</protein>
<name>A0ABQ0QHJ5_9PROT</name>
<dbReference type="GO" id="GO:0016301">
    <property type="term" value="F:kinase activity"/>
    <property type="evidence" value="ECO:0007669"/>
    <property type="project" value="UniProtKB-KW"/>
</dbReference>
<comment type="catalytic activity">
    <reaction evidence="8">
        <text>L-homoserine + ATP = O-phospho-L-homoserine + ADP + H(+)</text>
        <dbReference type="Rhea" id="RHEA:13985"/>
        <dbReference type="ChEBI" id="CHEBI:15378"/>
        <dbReference type="ChEBI" id="CHEBI:30616"/>
        <dbReference type="ChEBI" id="CHEBI:57476"/>
        <dbReference type="ChEBI" id="CHEBI:57590"/>
        <dbReference type="ChEBI" id="CHEBI:456216"/>
        <dbReference type="EC" id="2.7.1.39"/>
    </reaction>
</comment>
<evidence type="ECO:0000256" key="1">
    <source>
        <dbReference type="ARBA" id="ARBA00022605"/>
    </source>
</evidence>
<dbReference type="EC" id="2.7.1.39" evidence="8 9"/>
<proteinExistence type="inferred from homology"/>
<dbReference type="InterPro" id="IPR002575">
    <property type="entry name" value="Aminoglycoside_PTrfase"/>
</dbReference>
<dbReference type="NCBIfam" id="TIGR00938">
    <property type="entry name" value="thrB_alt"/>
    <property type="match status" value="1"/>
</dbReference>
<dbReference type="PANTHER" id="PTHR21064:SF6">
    <property type="entry name" value="AMINOGLYCOSIDE PHOSPHOTRANSFERASE DOMAIN-CONTAINING PROTEIN"/>
    <property type="match status" value="1"/>
</dbReference>
<keyword evidence="2 8" id="KW-0808">Transferase</keyword>
<dbReference type="HAMAP" id="MF_00301">
    <property type="entry name" value="Homoser_kinase_2"/>
    <property type="match status" value="1"/>
</dbReference>
<keyword evidence="6 8" id="KW-0067">ATP-binding</keyword>
<dbReference type="Gene3D" id="3.30.200.20">
    <property type="entry name" value="Phosphorylase Kinase, domain 1"/>
    <property type="match status" value="1"/>
</dbReference>